<accession>A0ABV2NCN3</accession>
<dbReference type="Gene3D" id="3.40.50.2300">
    <property type="match status" value="1"/>
</dbReference>
<sequence length="72" mass="7526">MGRHGLALQVRSVAPNAAAAREEATRWLEEPGQPVARVVPNGLIPTSAVRAAKAVNLVLPRHLAPAGFGNEP</sequence>
<dbReference type="RefSeq" id="WP_063111011.1">
    <property type="nucleotide sequence ID" value="NZ_JBEPNV010000001.1"/>
</dbReference>
<name>A0ABV2NCN3_9HYPH</name>
<evidence type="ECO:0000313" key="1">
    <source>
        <dbReference type="EMBL" id="MET3864243.1"/>
    </source>
</evidence>
<organism evidence="1 2">
    <name type="scientific">Methylobacterium radiotolerans</name>
    <dbReference type="NCBI Taxonomy" id="31998"/>
    <lineage>
        <taxon>Bacteria</taxon>
        <taxon>Pseudomonadati</taxon>
        <taxon>Pseudomonadota</taxon>
        <taxon>Alphaproteobacteria</taxon>
        <taxon>Hyphomicrobiales</taxon>
        <taxon>Methylobacteriaceae</taxon>
        <taxon>Methylobacterium</taxon>
    </lineage>
</organism>
<dbReference type="EMBL" id="JBEPNW010000002">
    <property type="protein sequence ID" value="MET3864243.1"/>
    <property type="molecule type" value="Genomic_DNA"/>
</dbReference>
<dbReference type="Proteomes" id="UP001549119">
    <property type="component" value="Unassembled WGS sequence"/>
</dbReference>
<gene>
    <name evidence="1" type="ORF">ABIC20_001552</name>
</gene>
<proteinExistence type="predicted"/>
<keyword evidence="2" id="KW-1185">Reference proteome</keyword>
<protein>
    <submittedName>
        <fullName evidence="1">LacI family fructose operon transcriptional repressor</fullName>
    </submittedName>
</protein>
<reference evidence="1 2" key="1">
    <citation type="submission" date="2024-06" db="EMBL/GenBank/DDBJ databases">
        <title>Genomics of switchgrass bacterial isolates.</title>
        <authorList>
            <person name="Shade A."/>
        </authorList>
    </citation>
    <scope>NUCLEOTIDE SEQUENCE [LARGE SCALE GENOMIC DNA]</scope>
    <source>
        <strain evidence="1 2">PvP084</strain>
    </source>
</reference>
<evidence type="ECO:0000313" key="2">
    <source>
        <dbReference type="Proteomes" id="UP001549119"/>
    </source>
</evidence>
<comment type="caution">
    <text evidence="1">The sequence shown here is derived from an EMBL/GenBank/DDBJ whole genome shotgun (WGS) entry which is preliminary data.</text>
</comment>